<proteinExistence type="predicted"/>
<dbReference type="AlphaFoldDB" id="A0A3P3YLD2"/>
<name>A0A3P3YLD2_PLABS</name>
<accession>A0A3P3YLD2</accession>
<dbReference type="EMBL" id="OVEO01000016">
    <property type="protein sequence ID" value="SPR01015.1"/>
    <property type="molecule type" value="Genomic_DNA"/>
</dbReference>
<gene>
    <name evidence="1" type="ORF">PLBR_LOCUS8230</name>
</gene>
<protein>
    <submittedName>
        <fullName evidence="1">Uncharacterized protein</fullName>
    </submittedName>
</protein>
<dbReference type="Proteomes" id="UP000290189">
    <property type="component" value="Unassembled WGS sequence"/>
</dbReference>
<evidence type="ECO:0000313" key="1">
    <source>
        <dbReference type="EMBL" id="SPR01015.1"/>
    </source>
</evidence>
<organism evidence="1 2">
    <name type="scientific">Plasmodiophora brassicae</name>
    <name type="common">Clubroot disease agent</name>
    <dbReference type="NCBI Taxonomy" id="37360"/>
    <lineage>
        <taxon>Eukaryota</taxon>
        <taxon>Sar</taxon>
        <taxon>Rhizaria</taxon>
        <taxon>Endomyxa</taxon>
        <taxon>Phytomyxea</taxon>
        <taxon>Plasmodiophorida</taxon>
        <taxon>Plasmodiophoridae</taxon>
        <taxon>Plasmodiophora</taxon>
    </lineage>
</organism>
<keyword evidence="1" id="KW-0496">Mitochondrion</keyword>
<evidence type="ECO:0000313" key="2">
    <source>
        <dbReference type="Proteomes" id="UP000290189"/>
    </source>
</evidence>
<reference evidence="1 2" key="1">
    <citation type="submission" date="2018-03" db="EMBL/GenBank/DDBJ databases">
        <authorList>
            <person name="Fogelqvist J."/>
        </authorList>
    </citation>
    <scope>NUCLEOTIDE SEQUENCE [LARGE SCALE GENOMIC DNA]</scope>
</reference>
<sequence length="73" mass="7951">MSTLSTWKPSSRPAHMALRPGSHRVAFDAGLYKEPFRVTVAMAKELEPFQHCADAAGVQATDVCCYSASVLPR</sequence>
<geneLocation type="mitochondrion" evidence="1"/>